<dbReference type="Proteomes" id="UP000472273">
    <property type="component" value="Unplaced"/>
</dbReference>
<dbReference type="Gene3D" id="4.10.400.10">
    <property type="entry name" value="Low-density Lipoprotein Receptor"/>
    <property type="match status" value="1"/>
</dbReference>
<evidence type="ECO:0000313" key="13">
    <source>
        <dbReference type="Ensembl" id="ENSPTXP00000017690.1"/>
    </source>
</evidence>
<reference evidence="13" key="1">
    <citation type="submission" date="2025-08" db="UniProtKB">
        <authorList>
            <consortium name="Ensembl"/>
        </authorList>
    </citation>
    <scope>IDENTIFICATION</scope>
</reference>
<keyword evidence="14" id="KW-1185">Reference proteome</keyword>
<organism evidence="13 14">
    <name type="scientific">Pseudonaja textilis</name>
    <name type="common">Eastern brown snake</name>
    <dbReference type="NCBI Taxonomy" id="8673"/>
    <lineage>
        <taxon>Eukaryota</taxon>
        <taxon>Metazoa</taxon>
        <taxon>Chordata</taxon>
        <taxon>Craniata</taxon>
        <taxon>Vertebrata</taxon>
        <taxon>Euteleostomi</taxon>
        <taxon>Lepidosauria</taxon>
        <taxon>Squamata</taxon>
        <taxon>Bifurcata</taxon>
        <taxon>Unidentata</taxon>
        <taxon>Episquamata</taxon>
        <taxon>Toxicofera</taxon>
        <taxon>Serpentes</taxon>
        <taxon>Colubroidea</taxon>
        <taxon>Elapidae</taxon>
        <taxon>Hydrophiinae</taxon>
        <taxon>Pseudonaja</taxon>
    </lineage>
</organism>
<dbReference type="SUPFAM" id="SSF57424">
    <property type="entry name" value="LDL receptor-like module"/>
    <property type="match status" value="1"/>
</dbReference>
<name>A0A670Z152_PSETE</name>
<dbReference type="InterPro" id="IPR002172">
    <property type="entry name" value="LDrepeatLR_classA_rpt"/>
</dbReference>
<comment type="caution">
    <text evidence="12">Lacks conserved residue(s) required for the propagation of feature annotation.</text>
</comment>
<keyword evidence="11" id="KW-0325">Glycoprotein</keyword>
<keyword evidence="8" id="KW-0472">Membrane</keyword>
<dbReference type="InterPro" id="IPR036055">
    <property type="entry name" value="LDL_receptor-like_sf"/>
</dbReference>
<feature type="disulfide bond" evidence="12">
    <location>
        <begin position="34"/>
        <end position="52"/>
    </location>
</feature>
<evidence type="ECO:0000256" key="3">
    <source>
        <dbReference type="ARBA" id="ARBA00022536"/>
    </source>
</evidence>
<evidence type="ECO:0000256" key="11">
    <source>
        <dbReference type="ARBA" id="ARBA00023180"/>
    </source>
</evidence>
<dbReference type="SMART" id="SM00192">
    <property type="entry name" value="LDLa"/>
    <property type="match status" value="1"/>
</dbReference>
<protein>
    <submittedName>
        <fullName evidence="13">Uncharacterized protein</fullName>
    </submittedName>
</protein>
<evidence type="ECO:0000313" key="14">
    <source>
        <dbReference type="Proteomes" id="UP000472273"/>
    </source>
</evidence>
<keyword evidence="3" id="KW-0245">EGF-like domain</keyword>
<evidence type="ECO:0000256" key="8">
    <source>
        <dbReference type="ARBA" id="ARBA00023136"/>
    </source>
</evidence>
<dbReference type="CDD" id="cd00112">
    <property type="entry name" value="LDLa"/>
    <property type="match status" value="1"/>
</dbReference>
<reference evidence="13" key="2">
    <citation type="submission" date="2025-09" db="UniProtKB">
        <authorList>
            <consortium name="Ensembl"/>
        </authorList>
    </citation>
    <scope>IDENTIFICATION</scope>
</reference>
<dbReference type="Pfam" id="PF00057">
    <property type="entry name" value="Ldl_recept_a"/>
    <property type="match status" value="1"/>
</dbReference>
<evidence type="ECO:0000256" key="4">
    <source>
        <dbReference type="ARBA" id="ARBA00022583"/>
    </source>
</evidence>
<keyword evidence="4" id="KW-0254">Endocytosis</keyword>
<keyword evidence="9 12" id="KW-1015">Disulfide bond</keyword>
<dbReference type="GeneTree" id="ENSGT00990000214300"/>
<sequence>MIIQTIVYTLSFHLHHFVLRFSEAHQCQNDEFSCNSGMCIRLSWKCDGDNDCRDWSDETKLALSLCIAIGSGALLGMKTKSLSWSLRFPC</sequence>
<accession>A0A670Z152</accession>
<keyword evidence="2" id="KW-1003">Cell membrane</keyword>
<dbReference type="GO" id="GO:0005886">
    <property type="term" value="C:plasma membrane"/>
    <property type="evidence" value="ECO:0007669"/>
    <property type="project" value="UniProtKB-SubCell"/>
</dbReference>
<keyword evidence="5" id="KW-0812">Transmembrane</keyword>
<evidence type="ECO:0000256" key="10">
    <source>
        <dbReference type="ARBA" id="ARBA00023170"/>
    </source>
</evidence>
<evidence type="ECO:0000256" key="9">
    <source>
        <dbReference type="ARBA" id="ARBA00023157"/>
    </source>
</evidence>
<evidence type="ECO:0000256" key="6">
    <source>
        <dbReference type="ARBA" id="ARBA00022737"/>
    </source>
</evidence>
<comment type="subcellular location">
    <subcellularLocation>
        <location evidence="1">Cell membrane</location>
        <topology evidence="1">Single-pass type I membrane protein</topology>
    </subcellularLocation>
</comment>
<feature type="disulfide bond" evidence="12">
    <location>
        <begin position="27"/>
        <end position="39"/>
    </location>
</feature>
<evidence type="ECO:0000256" key="1">
    <source>
        <dbReference type="ARBA" id="ARBA00004251"/>
    </source>
</evidence>
<dbReference type="GO" id="GO:0006897">
    <property type="term" value="P:endocytosis"/>
    <property type="evidence" value="ECO:0007669"/>
    <property type="project" value="UniProtKB-KW"/>
</dbReference>
<dbReference type="PANTHER" id="PTHR24270">
    <property type="entry name" value="LOW-DENSITY LIPOPROTEIN RECEPTOR-RELATED"/>
    <property type="match status" value="1"/>
</dbReference>
<evidence type="ECO:0000256" key="12">
    <source>
        <dbReference type="PROSITE-ProRule" id="PRU00124"/>
    </source>
</evidence>
<dbReference type="FunFam" id="4.10.400.10:FF:000006">
    <property type="entry name" value="Putative low-density lipoprotein receptor"/>
    <property type="match status" value="1"/>
</dbReference>
<evidence type="ECO:0000256" key="5">
    <source>
        <dbReference type="ARBA" id="ARBA00022692"/>
    </source>
</evidence>
<dbReference type="Ensembl" id="ENSPTXT00000018222.1">
    <property type="protein sequence ID" value="ENSPTXP00000017690.1"/>
    <property type="gene ID" value="ENSPTXG00000012168.1"/>
</dbReference>
<dbReference type="AlphaFoldDB" id="A0A670Z152"/>
<proteinExistence type="predicted"/>
<evidence type="ECO:0000256" key="7">
    <source>
        <dbReference type="ARBA" id="ARBA00022989"/>
    </source>
</evidence>
<dbReference type="PROSITE" id="PS50068">
    <property type="entry name" value="LDLRA_2"/>
    <property type="match status" value="1"/>
</dbReference>
<keyword evidence="7" id="KW-1133">Transmembrane helix</keyword>
<keyword evidence="6" id="KW-0677">Repeat</keyword>
<dbReference type="InterPro" id="IPR050685">
    <property type="entry name" value="LDLR"/>
</dbReference>
<keyword evidence="10" id="KW-0675">Receptor</keyword>
<evidence type="ECO:0000256" key="2">
    <source>
        <dbReference type="ARBA" id="ARBA00022475"/>
    </source>
</evidence>